<keyword evidence="2" id="KW-1185">Reference proteome</keyword>
<dbReference type="RefSeq" id="WP_191762194.1">
    <property type="nucleotide sequence ID" value="NZ_VJXY01000089.1"/>
</dbReference>
<comment type="caution">
    <text evidence="1">The sequence shown here is derived from an EMBL/GenBank/DDBJ whole genome shotgun (WGS) entry which is preliminary data.</text>
</comment>
<name>A0AA40VV67_9NOST</name>
<reference evidence="1" key="1">
    <citation type="submission" date="2019-07" db="EMBL/GenBank/DDBJ databases">
        <title>Toxilogical consequences of a new and cryptic species of cyanobacteria (Komarekiella delphini-convector) recovered from the epidermis of a bottlenose dolphin and 1500 ft. in the air.</title>
        <authorList>
            <person name="Brown A.O."/>
            <person name="Dvorak P."/>
            <person name="Villanueva C.D."/>
            <person name="Foss A.J."/>
            <person name="Garvey A.D."/>
            <person name="Gibson Q.A."/>
            <person name="Johansen J.R."/>
            <person name="Casamatta D.A."/>
        </authorList>
    </citation>
    <scope>NUCLEOTIDE SEQUENCE</scope>
    <source>
        <strain evidence="1">SJRDD-AB1</strain>
    </source>
</reference>
<organism evidence="1 2">
    <name type="scientific">Komarekiella delphini-convector SJRDD-AB1</name>
    <dbReference type="NCBI Taxonomy" id="2593771"/>
    <lineage>
        <taxon>Bacteria</taxon>
        <taxon>Bacillati</taxon>
        <taxon>Cyanobacteriota</taxon>
        <taxon>Cyanophyceae</taxon>
        <taxon>Nostocales</taxon>
        <taxon>Nostocaceae</taxon>
        <taxon>Komarekiella</taxon>
        <taxon>Komarekiella delphini-convector</taxon>
    </lineage>
</organism>
<evidence type="ECO:0000313" key="1">
    <source>
        <dbReference type="EMBL" id="MBD6620880.1"/>
    </source>
</evidence>
<accession>A0AA40VV67</accession>
<evidence type="ECO:0000313" key="2">
    <source>
        <dbReference type="Proteomes" id="UP001165986"/>
    </source>
</evidence>
<dbReference type="EMBL" id="VJXY01000089">
    <property type="protein sequence ID" value="MBD6620880.1"/>
    <property type="molecule type" value="Genomic_DNA"/>
</dbReference>
<proteinExistence type="predicted"/>
<dbReference type="AlphaFoldDB" id="A0AA40VV67"/>
<sequence length="282" mass="32095">MTHNIYSHQQLQLKSIARLKQIYSEIGCTVEVQDKRCKDAWMNAIAQYQASKLEKVAPAAPNEQATAQAETVALKELTPVEISFYDHEYYCGDKLVAAITYDHADFVTQPWLVIVNDKEIHRADTWAKCHNFITWHHKDGTLPVQQEALVQGTLSMGENIFPLHPAPCPLSSSTTGNEIMSQIFNECEKFGFEILDDGIYRNYEKLGEIGQTNGNWWFIRAEDETQQRISCDSALDAVWWLSMVDVSLASESADEYLQYRPLEQMTGDELQRLLEKAELVAA</sequence>
<dbReference type="Proteomes" id="UP001165986">
    <property type="component" value="Unassembled WGS sequence"/>
</dbReference>
<protein>
    <submittedName>
        <fullName evidence="1">Uncharacterized protein</fullName>
    </submittedName>
</protein>
<gene>
    <name evidence="1" type="ORF">FNW02_35400</name>
</gene>